<dbReference type="Proteomes" id="UP000019473">
    <property type="component" value="Unassembled WGS sequence"/>
</dbReference>
<evidence type="ECO:0000256" key="1">
    <source>
        <dbReference type="SAM" id="MobiDB-lite"/>
    </source>
</evidence>
<dbReference type="VEuPathDB" id="FungiDB:A1O7_07011"/>
<name>W9VLT3_9EURO</name>
<protein>
    <submittedName>
        <fullName evidence="2">Uncharacterized protein</fullName>
    </submittedName>
</protein>
<dbReference type="eggNOG" id="ENOG502SZWN">
    <property type="taxonomic scope" value="Eukaryota"/>
</dbReference>
<dbReference type="OrthoDB" id="3641178at2759"/>
<evidence type="ECO:0000313" key="3">
    <source>
        <dbReference type="Proteomes" id="UP000019473"/>
    </source>
</evidence>
<feature type="region of interest" description="Disordered" evidence="1">
    <location>
        <begin position="1"/>
        <end position="29"/>
    </location>
</feature>
<reference evidence="2 3" key="1">
    <citation type="submission" date="2013-03" db="EMBL/GenBank/DDBJ databases">
        <title>The Genome Sequence of Cladophialophora yegresii CBS 114405.</title>
        <authorList>
            <consortium name="The Broad Institute Genomics Platform"/>
            <person name="Cuomo C."/>
            <person name="de Hoog S."/>
            <person name="Gorbushina A."/>
            <person name="Walker B."/>
            <person name="Young S.K."/>
            <person name="Zeng Q."/>
            <person name="Gargeya S."/>
            <person name="Fitzgerald M."/>
            <person name="Haas B."/>
            <person name="Abouelleil A."/>
            <person name="Allen A.W."/>
            <person name="Alvarado L."/>
            <person name="Arachchi H.M."/>
            <person name="Berlin A.M."/>
            <person name="Chapman S.B."/>
            <person name="Gainer-Dewar J."/>
            <person name="Goldberg J."/>
            <person name="Griggs A."/>
            <person name="Gujja S."/>
            <person name="Hansen M."/>
            <person name="Howarth C."/>
            <person name="Imamovic A."/>
            <person name="Ireland A."/>
            <person name="Larimer J."/>
            <person name="McCowan C."/>
            <person name="Murphy C."/>
            <person name="Pearson M."/>
            <person name="Poon T.W."/>
            <person name="Priest M."/>
            <person name="Roberts A."/>
            <person name="Saif S."/>
            <person name="Shea T."/>
            <person name="Sisk P."/>
            <person name="Sykes S."/>
            <person name="Wortman J."/>
            <person name="Nusbaum C."/>
            <person name="Birren B."/>
        </authorList>
    </citation>
    <scope>NUCLEOTIDE SEQUENCE [LARGE SCALE GENOMIC DNA]</scope>
    <source>
        <strain evidence="2 3">CBS 114405</strain>
    </source>
</reference>
<dbReference type="GeneID" id="19181586"/>
<organism evidence="2 3">
    <name type="scientific">Cladophialophora yegresii CBS 114405</name>
    <dbReference type="NCBI Taxonomy" id="1182544"/>
    <lineage>
        <taxon>Eukaryota</taxon>
        <taxon>Fungi</taxon>
        <taxon>Dikarya</taxon>
        <taxon>Ascomycota</taxon>
        <taxon>Pezizomycotina</taxon>
        <taxon>Eurotiomycetes</taxon>
        <taxon>Chaetothyriomycetidae</taxon>
        <taxon>Chaetothyriales</taxon>
        <taxon>Herpotrichiellaceae</taxon>
        <taxon>Cladophialophora</taxon>
    </lineage>
</organism>
<accession>W9VLT3</accession>
<feature type="compositionally biased region" description="Acidic residues" evidence="1">
    <location>
        <begin position="534"/>
        <end position="543"/>
    </location>
</feature>
<feature type="compositionally biased region" description="Basic and acidic residues" evidence="1">
    <location>
        <begin position="502"/>
        <end position="513"/>
    </location>
</feature>
<dbReference type="AlphaFoldDB" id="W9VLT3"/>
<proteinExistence type="predicted"/>
<dbReference type="RefSeq" id="XP_007759201.1">
    <property type="nucleotide sequence ID" value="XM_007761011.1"/>
</dbReference>
<evidence type="ECO:0000313" key="2">
    <source>
        <dbReference type="EMBL" id="EXJ56667.1"/>
    </source>
</evidence>
<sequence>MVKVTNLDYLGHRQDSHDEEDVDRYSHQQPTELGKPILDYVTASEAGRVRQDSLGQRSHLFFTSTSRPTVSAHKTCPLMMEQSPTAPTCIPGAMTRITCHGKGFIAVQTLFYERRYKQCIALCEQLQDPEIHGLHRTFLWFYHAVCYEAIGLLAHDFSQKKLHFLDSARESFGLAVKSFPLPFVSTEAGTYAQLDDSPSTPDINFSLPFSDKVVQATHATFPQTPRIKESSLFRSPSSIYSTASPLKAESISYCADQSPTRKGEPPTTFPTVAEPDIPKDKQLIVPETPGTHRTRPSRVLSSPQALQQELVPSPLFSRHAKQARVPNPANGTNVPRPLPPLPFNHNPLAFTIDGTRITQAPHLRKTAVQTLIARFEGILPLPPSTPLTTIVHSTPSTTPDIATPRFRMISDAFSPDPRNEHLETYLTSTAASAHLARYNAKLADFRVRLKDHIAYLDGELTRVQKMQNERQAAKQLLGPKQRYASFWSFEAASSPCPRRRDRPMESKYGDGSEHNGSQAGDEVDEVRDRHGDGDGDGAGDQEGEDAKAKAKKERMARLRQQGWRVRKENHGFKGVQFYDNLCRCVETELNDSRLFA</sequence>
<feature type="region of interest" description="Disordered" evidence="1">
    <location>
        <begin position="493"/>
        <end position="555"/>
    </location>
</feature>
<dbReference type="EMBL" id="AMGW01000005">
    <property type="protein sequence ID" value="EXJ56667.1"/>
    <property type="molecule type" value="Genomic_DNA"/>
</dbReference>
<gene>
    <name evidence="2" type="ORF">A1O7_07011</name>
</gene>
<dbReference type="HOGENOM" id="CLU_553209_0_0_1"/>
<feature type="compositionally biased region" description="Basic and acidic residues" evidence="1">
    <location>
        <begin position="544"/>
        <end position="555"/>
    </location>
</feature>
<keyword evidence="3" id="KW-1185">Reference proteome</keyword>
<comment type="caution">
    <text evidence="2">The sequence shown here is derived from an EMBL/GenBank/DDBJ whole genome shotgun (WGS) entry which is preliminary data.</text>
</comment>